<dbReference type="SUPFAM" id="SSF53335">
    <property type="entry name" value="S-adenosyl-L-methionine-dependent methyltransferases"/>
    <property type="match status" value="1"/>
</dbReference>
<keyword evidence="2" id="KW-0489">Methyltransferase</keyword>
<evidence type="ECO:0000313" key="8">
    <source>
        <dbReference type="Proteomes" id="UP001230188"/>
    </source>
</evidence>
<sequence>MDPVALACELKKRRAGRLEVVWTLEDVEKLKQARYGEVAYWEERYHASKGSEFDWLCDWGTVKETVMRAAPKKTRRVLHVGCGTSVLGVEMARETGWEVVNADASSEAIVAMREAWPENSWEASDATAMPEFRGFDLVLDKGTLDALACNADKGKGKQLVAECCRAGRVFACVSFGQPETRLFFFGNRDVATHKLPVATTSGTTYVYVYVVRRRLRLSFFGIFVFIIAGWLAVRDDDAPPIPAEASLEPRPGTAQCNYEVLRDFSRVATHLEWTLGAGTLLGAMRAGGLLAWERDVDVYVIAGDAFELLRRVQRKNEVLEFRGMVDAEGRPCCGFGFKLFHRFDSACELDVLVLANASYAPWVHAETPLWPPWGLPAAKIADNIFRDDSSFLVIPEDVWTKQLCADRSRWGEANVWNGPRVSYFHQEYFRATEFFPIREMQIYDLRVNIPNDPWASLNRTYGKECSYVARLDEHGGARVDLRDPRYAYLRRPAPVNTAST</sequence>
<evidence type="ECO:0000256" key="4">
    <source>
        <dbReference type="SAM" id="Phobius"/>
    </source>
</evidence>
<evidence type="ECO:0000259" key="5">
    <source>
        <dbReference type="Pfam" id="PF04991"/>
    </source>
</evidence>
<dbReference type="Pfam" id="PF13847">
    <property type="entry name" value="Methyltransf_31"/>
    <property type="match status" value="1"/>
</dbReference>
<evidence type="ECO:0000259" key="6">
    <source>
        <dbReference type="Pfam" id="PF13847"/>
    </source>
</evidence>
<dbReference type="PANTHER" id="PTHR12176">
    <property type="entry name" value="SAM-DEPENDENT METHYLTRANSFERASE SUPERFAMILY PROTEIN"/>
    <property type="match status" value="1"/>
</dbReference>
<evidence type="ECO:0000256" key="2">
    <source>
        <dbReference type="ARBA" id="ARBA00022603"/>
    </source>
</evidence>
<proteinExistence type="inferred from homology"/>
<dbReference type="GO" id="GO:0008168">
    <property type="term" value="F:methyltransferase activity"/>
    <property type="evidence" value="ECO:0007669"/>
    <property type="project" value="UniProtKB-KW"/>
</dbReference>
<name>A0AAD7U698_9STRA</name>
<comment type="similarity">
    <text evidence="1">Belongs to the methyltransferase superfamily.</text>
</comment>
<dbReference type="AlphaFoldDB" id="A0AAD7U698"/>
<accession>A0AAD7U698</accession>
<feature type="domain" description="Methyltransferase" evidence="6">
    <location>
        <begin position="72"/>
        <end position="149"/>
    </location>
</feature>
<evidence type="ECO:0000313" key="7">
    <source>
        <dbReference type="EMBL" id="KAJ8598539.1"/>
    </source>
</evidence>
<dbReference type="Pfam" id="PF04991">
    <property type="entry name" value="LicD"/>
    <property type="match status" value="1"/>
</dbReference>
<dbReference type="CDD" id="cd02440">
    <property type="entry name" value="AdoMet_MTases"/>
    <property type="match status" value="1"/>
</dbReference>
<organism evidence="7 8">
    <name type="scientific">Chrysophaeum taylorii</name>
    <dbReference type="NCBI Taxonomy" id="2483200"/>
    <lineage>
        <taxon>Eukaryota</taxon>
        <taxon>Sar</taxon>
        <taxon>Stramenopiles</taxon>
        <taxon>Ochrophyta</taxon>
        <taxon>Pelagophyceae</taxon>
        <taxon>Pelagomonadales</taxon>
        <taxon>Pelagomonadaceae</taxon>
        <taxon>Chrysophaeum</taxon>
    </lineage>
</organism>
<dbReference type="InterPro" id="IPR029063">
    <property type="entry name" value="SAM-dependent_MTases_sf"/>
</dbReference>
<evidence type="ECO:0000256" key="3">
    <source>
        <dbReference type="ARBA" id="ARBA00022679"/>
    </source>
</evidence>
<dbReference type="InterPro" id="IPR025714">
    <property type="entry name" value="Methyltranfer_dom"/>
</dbReference>
<evidence type="ECO:0000256" key="1">
    <source>
        <dbReference type="ARBA" id="ARBA00008361"/>
    </source>
</evidence>
<feature type="domain" description="LicD/FKTN/FKRP nucleotidyltransferase" evidence="5">
    <location>
        <begin position="270"/>
        <end position="316"/>
    </location>
</feature>
<keyword evidence="8" id="KW-1185">Reference proteome</keyword>
<dbReference type="InterPro" id="IPR051419">
    <property type="entry name" value="Lys/N-term_MeTrsfase_sf"/>
</dbReference>
<gene>
    <name evidence="7" type="ORF">CTAYLR_001343</name>
</gene>
<dbReference type="InterPro" id="IPR007074">
    <property type="entry name" value="LicD/FKTN/FKRP_NTP_transf"/>
</dbReference>
<dbReference type="EMBL" id="JAQMWT010000671">
    <property type="protein sequence ID" value="KAJ8598539.1"/>
    <property type="molecule type" value="Genomic_DNA"/>
</dbReference>
<dbReference type="GO" id="GO:0032259">
    <property type="term" value="P:methylation"/>
    <property type="evidence" value="ECO:0007669"/>
    <property type="project" value="UniProtKB-KW"/>
</dbReference>
<protein>
    <submittedName>
        <fullName evidence="7">Uncharacterized protein</fullName>
    </submittedName>
</protein>
<feature type="transmembrane region" description="Helical" evidence="4">
    <location>
        <begin position="215"/>
        <end position="233"/>
    </location>
</feature>
<comment type="caution">
    <text evidence="7">The sequence shown here is derived from an EMBL/GenBank/DDBJ whole genome shotgun (WGS) entry which is preliminary data.</text>
</comment>
<dbReference type="GO" id="GO:0009100">
    <property type="term" value="P:glycoprotein metabolic process"/>
    <property type="evidence" value="ECO:0007669"/>
    <property type="project" value="UniProtKB-ARBA"/>
</dbReference>
<dbReference type="Gene3D" id="3.40.50.150">
    <property type="entry name" value="Vaccinia Virus protein VP39"/>
    <property type="match status" value="1"/>
</dbReference>
<keyword evidence="4" id="KW-1133">Transmembrane helix</keyword>
<dbReference type="Proteomes" id="UP001230188">
    <property type="component" value="Unassembled WGS sequence"/>
</dbReference>
<keyword evidence="3" id="KW-0808">Transferase</keyword>
<keyword evidence="4" id="KW-0812">Transmembrane</keyword>
<reference evidence="7" key="1">
    <citation type="submission" date="2023-01" db="EMBL/GenBank/DDBJ databases">
        <title>Metagenome sequencing of chrysophaentin producing Chrysophaeum taylorii.</title>
        <authorList>
            <person name="Davison J."/>
            <person name="Bewley C."/>
        </authorList>
    </citation>
    <scope>NUCLEOTIDE SEQUENCE</scope>
    <source>
        <strain evidence="7">NIES-1699</strain>
    </source>
</reference>
<keyword evidence="4" id="KW-0472">Membrane</keyword>